<dbReference type="Gene3D" id="2.30.29.30">
    <property type="entry name" value="Pleckstrin-homology domain (PH domain)/Phosphotyrosine-binding domain (PTB)"/>
    <property type="match status" value="1"/>
</dbReference>
<evidence type="ECO:0000256" key="1">
    <source>
        <dbReference type="ARBA" id="ARBA00004123"/>
    </source>
</evidence>
<name>A0A061HJ59_BLUGR</name>
<dbReference type="InterPro" id="IPR039924">
    <property type="entry name" value="ICln/Lot5/Saf5"/>
</dbReference>
<dbReference type="PANTHER" id="PTHR21399">
    <property type="entry name" value="CHLORIDE CONDUCTANCE REGULATORY PROTEIN ICLN"/>
    <property type="match status" value="1"/>
</dbReference>
<dbReference type="GO" id="GO:0005681">
    <property type="term" value="C:spliceosomal complex"/>
    <property type="evidence" value="ECO:0007669"/>
    <property type="project" value="TreeGrafter"/>
</dbReference>
<evidence type="ECO:0000313" key="7">
    <source>
        <dbReference type="EMBL" id="SUZ12501.1"/>
    </source>
</evidence>
<dbReference type="GO" id="GO:0034715">
    <property type="term" value="C:pICln-Sm protein complex"/>
    <property type="evidence" value="ECO:0007669"/>
    <property type="project" value="TreeGrafter"/>
</dbReference>
<dbReference type="Pfam" id="PF03517">
    <property type="entry name" value="Voldacs"/>
    <property type="match status" value="1"/>
</dbReference>
<sequence length="308" mass="33788">MNIIKLYEAPSLDSFTSLAEHQSQTPSSFYSAKPVLYYHEIDAKALLSKDNNAELPLFESSEHLEMVVSVASFEAIEVFVNSDNLTLFNRSNSKGVNIPYTTITLHAIQSICDPADPSQKLQGLYMQIEIAANQTQDESTQFILTIIPKPSTSLSQPSINALFEAVSTCSNLHPDQSMEDDEPNIGNMSFLSVGDTPAFSAGQIDSGLPPAFPGSGGWITSENVSEFFDEEGNFKAENKINASTNCNQDNDMNSFMSLNGRYSYDPLANLCQESDTDPITVLGEGAGRIHTRDENDLDSEENKRAKKD</sequence>
<accession>A0A061HJ59</accession>
<keyword evidence="3" id="KW-0963">Cytoplasm</keyword>
<dbReference type="InterPro" id="IPR011993">
    <property type="entry name" value="PH-like_dom_sf"/>
</dbReference>
<evidence type="ECO:0000256" key="3">
    <source>
        <dbReference type="ARBA" id="ARBA00022490"/>
    </source>
</evidence>
<gene>
    <name evidence="6" type="ORF">BGT96224_5268</name>
    <name evidence="7" type="ORF">BGT96224V2_LOCUS5666</name>
</gene>
<dbReference type="EMBL" id="KE375153">
    <property type="protein sequence ID" value="EPQ62823.1"/>
    <property type="molecule type" value="Genomic_DNA"/>
</dbReference>
<evidence type="ECO:0000256" key="4">
    <source>
        <dbReference type="ARBA" id="ARBA00023242"/>
    </source>
</evidence>
<dbReference type="HOGENOM" id="CLU_054062_0_0_1"/>
<organism evidence="7">
    <name type="scientific">Blumeria graminis f. sp. tritici 96224</name>
    <dbReference type="NCBI Taxonomy" id="1268274"/>
    <lineage>
        <taxon>Eukaryota</taxon>
        <taxon>Fungi</taxon>
        <taxon>Dikarya</taxon>
        <taxon>Ascomycota</taxon>
        <taxon>Pezizomycotina</taxon>
        <taxon>Leotiomycetes</taxon>
        <taxon>Erysiphales</taxon>
        <taxon>Erysiphaceae</taxon>
        <taxon>Blumeria</taxon>
    </lineage>
</organism>
<reference evidence="7" key="3">
    <citation type="submission" date="2018-07" db="EMBL/GenBank/DDBJ databases">
        <authorList>
            <person name="Quirk P.G."/>
            <person name="Krulwich T.A."/>
        </authorList>
    </citation>
    <scope>NUCLEOTIDE SEQUENCE</scope>
    <source>
        <strain evidence="7">96224</strain>
    </source>
</reference>
<evidence type="ECO:0000313" key="6">
    <source>
        <dbReference type="EMBL" id="EPQ62823.1"/>
    </source>
</evidence>
<dbReference type="OrthoDB" id="19714at2759"/>
<evidence type="ECO:0000256" key="2">
    <source>
        <dbReference type="ARBA" id="ARBA00004496"/>
    </source>
</evidence>
<protein>
    <submittedName>
        <fullName evidence="7">Bgt-5268</fullName>
    </submittedName>
</protein>
<reference evidence="6" key="2">
    <citation type="submission" date="2013-01" db="EMBL/GenBank/DDBJ databases">
        <title>The wheat powdery mildew genome reveals unique evolution of an obligate biotroph.</title>
        <authorList>
            <person name="Oberhaensli S."/>
            <person name="Wicker T."/>
            <person name="Keller B."/>
        </authorList>
    </citation>
    <scope>NUCLEOTIDE SEQUENCE</scope>
    <source>
        <strain evidence="6">96224</strain>
    </source>
</reference>
<dbReference type="GO" id="GO:0005829">
    <property type="term" value="C:cytosol"/>
    <property type="evidence" value="ECO:0007669"/>
    <property type="project" value="TreeGrafter"/>
</dbReference>
<dbReference type="PANTHER" id="PTHR21399:SF0">
    <property type="entry name" value="METHYLOSOME SUBUNIT PICLN"/>
    <property type="match status" value="1"/>
</dbReference>
<dbReference type="Proteomes" id="UP000053110">
    <property type="component" value="Unassembled WGS sequence"/>
</dbReference>
<keyword evidence="4" id="KW-0539">Nucleus</keyword>
<dbReference type="AlphaFoldDB" id="A0A061HJ59"/>
<proteinExistence type="predicted"/>
<feature type="region of interest" description="Disordered" evidence="5">
    <location>
        <begin position="285"/>
        <end position="308"/>
    </location>
</feature>
<evidence type="ECO:0000256" key="5">
    <source>
        <dbReference type="SAM" id="MobiDB-lite"/>
    </source>
</evidence>
<reference evidence="8" key="1">
    <citation type="journal article" date="2013" name="Nat. Genet.">
        <title>The wheat powdery mildew genome shows the unique evolution of an obligate biotroph.</title>
        <authorList>
            <person name="Wicker T."/>
            <person name="Oberhaensli S."/>
            <person name="Parlange F."/>
            <person name="Buchmann J.P."/>
            <person name="Shatalina M."/>
            <person name="Roffler S."/>
            <person name="Ben-David R."/>
            <person name="Dolezel J."/>
            <person name="Simkova H."/>
            <person name="Schulze-Lefert P."/>
            <person name="Spanu P.D."/>
            <person name="Bruggmann R."/>
            <person name="Amselem J."/>
            <person name="Quesneville H."/>
            <person name="Ver Loren van Themaat E."/>
            <person name="Paape T."/>
            <person name="Shimizu K.K."/>
            <person name="Keller B."/>
        </authorList>
    </citation>
    <scope>NUCLEOTIDE SEQUENCE [LARGE SCALE GENOMIC DNA]</scope>
    <source>
        <strain evidence="8">96224</strain>
    </source>
</reference>
<comment type="subcellular location">
    <subcellularLocation>
        <location evidence="2">Cytoplasm</location>
    </subcellularLocation>
    <subcellularLocation>
        <location evidence="1">Nucleus</location>
    </subcellularLocation>
</comment>
<dbReference type="EMBL" id="UIGY01000182">
    <property type="protein sequence ID" value="SUZ12501.1"/>
    <property type="molecule type" value="Genomic_DNA"/>
</dbReference>
<dbReference type="GO" id="GO:0045292">
    <property type="term" value="P:mRNA cis splicing, via spliceosome"/>
    <property type="evidence" value="ECO:0007669"/>
    <property type="project" value="TreeGrafter"/>
</dbReference>
<feature type="compositionally biased region" description="Basic and acidic residues" evidence="5">
    <location>
        <begin position="290"/>
        <end position="308"/>
    </location>
</feature>
<dbReference type="GO" id="GO:0000387">
    <property type="term" value="P:spliceosomal snRNP assembly"/>
    <property type="evidence" value="ECO:0007669"/>
    <property type="project" value="TreeGrafter"/>
</dbReference>
<evidence type="ECO:0000313" key="8">
    <source>
        <dbReference type="Proteomes" id="UP000053110"/>
    </source>
</evidence>